<dbReference type="EMBL" id="ACCL02000021">
    <property type="protein sequence ID" value="EET59130.1"/>
    <property type="molecule type" value="Genomic_DNA"/>
</dbReference>
<feature type="domain" description="Fe/B12 periplasmic-binding" evidence="7">
    <location>
        <begin position="53"/>
        <end position="380"/>
    </location>
</feature>
<dbReference type="SUPFAM" id="SSF53807">
    <property type="entry name" value="Helical backbone' metal receptor"/>
    <property type="match status" value="2"/>
</dbReference>
<evidence type="ECO:0000256" key="6">
    <source>
        <dbReference type="SAM" id="SignalP"/>
    </source>
</evidence>
<evidence type="ECO:0000313" key="9">
    <source>
        <dbReference type="Proteomes" id="UP000005561"/>
    </source>
</evidence>
<feature type="region of interest" description="Disordered" evidence="5">
    <location>
        <begin position="229"/>
        <end position="292"/>
    </location>
</feature>
<keyword evidence="4 6" id="KW-0732">Signal</keyword>
<accession>C6LJK7</accession>
<feature type="compositionally biased region" description="Low complexity" evidence="5">
    <location>
        <begin position="245"/>
        <end position="292"/>
    </location>
</feature>
<dbReference type="PROSITE" id="PS51257">
    <property type="entry name" value="PROKAR_LIPOPROTEIN"/>
    <property type="match status" value="1"/>
</dbReference>
<dbReference type="PANTHER" id="PTHR30532">
    <property type="entry name" value="IRON III DICITRATE-BINDING PERIPLASMIC PROTEIN"/>
    <property type="match status" value="1"/>
</dbReference>
<dbReference type="GO" id="GO:1901678">
    <property type="term" value="P:iron coordination entity transport"/>
    <property type="evidence" value="ECO:0007669"/>
    <property type="project" value="UniProtKB-ARBA"/>
</dbReference>
<feature type="chain" id="PRO_5039315875" evidence="6">
    <location>
        <begin position="24"/>
        <end position="380"/>
    </location>
</feature>
<keyword evidence="3" id="KW-0813">Transport</keyword>
<gene>
    <name evidence="8" type="ORF">BRYFOR_08844</name>
</gene>
<comment type="similarity">
    <text evidence="2">Belongs to the bacterial solute-binding protein 8 family.</text>
</comment>
<dbReference type="OrthoDB" id="63946at2"/>
<comment type="caution">
    <text evidence="8">The sequence shown here is derived from an EMBL/GenBank/DDBJ whole genome shotgun (WGS) entry which is preliminary data.</text>
</comment>
<protein>
    <submittedName>
        <fullName evidence="8">Periplasmic binding protein</fullName>
    </submittedName>
</protein>
<evidence type="ECO:0000256" key="4">
    <source>
        <dbReference type="ARBA" id="ARBA00022729"/>
    </source>
</evidence>
<proteinExistence type="inferred from homology"/>
<dbReference type="Pfam" id="PF01497">
    <property type="entry name" value="Peripla_BP_2"/>
    <property type="match status" value="2"/>
</dbReference>
<comment type="subcellular location">
    <subcellularLocation>
        <location evidence="1">Cell envelope</location>
    </subcellularLocation>
</comment>
<dbReference type="PANTHER" id="PTHR30532:SF28">
    <property type="entry name" value="PETROBACTIN-BINDING PROTEIN YCLQ"/>
    <property type="match status" value="1"/>
</dbReference>
<dbReference type="GO" id="GO:0030288">
    <property type="term" value="C:outer membrane-bounded periplasmic space"/>
    <property type="evidence" value="ECO:0007669"/>
    <property type="project" value="TreeGrafter"/>
</dbReference>
<dbReference type="Gene3D" id="3.40.50.1980">
    <property type="entry name" value="Nitrogenase molybdenum iron protein domain"/>
    <property type="match status" value="2"/>
</dbReference>
<name>C6LJK7_9FIRM</name>
<evidence type="ECO:0000313" key="8">
    <source>
        <dbReference type="EMBL" id="EET59130.1"/>
    </source>
</evidence>
<evidence type="ECO:0000256" key="1">
    <source>
        <dbReference type="ARBA" id="ARBA00004196"/>
    </source>
</evidence>
<evidence type="ECO:0000259" key="7">
    <source>
        <dbReference type="PROSITE" id="PS50983"/>
    </source>
</evidence>
<dbReference type="RefSeq" id="WP_006863607.1">
    <property type="nucleotide sequence ID" value="NZ_ACCL02000021.1"/>
</dbReference>
<dbReference type="Proteomes" id="UP000005561">
    <property type="component" value="Unassembled WGS sequence"/>
</dbReference>
<sequence length="380" mass="39365">MKKAVSILMTAMMAFGAAACCQAEDASAETVEITCLNGAGEKTEMAVPYDPERIAILDMAALDILANLDLGDRVVGSASTSLDYLQSYMENEEIVNLGTIKEADLEAVMACEPDIIFIGGRLSASYDALSEIAPVVYLSTDTEIGLLESTRQNAQTIASIFGKEAEIEEKFAGFDERIATLHEFAEGKTAVIGMCTSGSFNVIGNGGRCSLIGVEVGFENLCADVAESSGGGRGGNGGQGGGRENAGAQEGAAEAAGEAQEGTTEAATEAQEGTTEAVTEAAAQGNGGAAESAHGNEASFELIVSLNPDYIFVMDRDAAIGTNGAQLAQEIMENELVMGTDAYKNGNLVILEHPAVWYTAEGGVTAFDVMLSDLESALLN</sequence>
<dbReference type="InterPro" id="IPR051313">
    <property type="entry name" value="Bact_iron-sidero_bind"/>
</dbReference>
<dbReference type="PROSITE" id="PS50983">
    <property type="entry name" value="FE_B12_PBP"/>
    <property type="match status" value="1"/>
</dbReference>
<evidence type="ECO:0000256" key="2">
    <source>
        <dbReference type="ARBA" id="ARBA00008814"/>
    </source>
</evidence>
<organism evidence="8 9">
    <name type="scientific">Marvinbryantia formatexigens DSM 14469</name>
    <dbReference type="NCBI Taxonomy" id="478749"/>
    <lineage>
        <taxon>Bacteria</taxon>
        <taxon>Bacillati</taxon>
        <taxon>Bacillota</taxon>
        <taxon>Clostridia</taxon>
        <taxon>Lachnospirales</taxon>
        <taxon>Lachnospiraceae</taxon>
        <taxon>Marvinbryantia</taxon>
    </lineage>
</organism>
<reference evidence="8" key="1">
    <citation type="submission" date="2009-07" db="EMBL/GenBank/DDBJ databases">
        <authorList>
            <person name="Weinstock G."/>
            <person name="Sodergren E."/>
            <person name="Clifton S."/>
            <person name="Fulton L."/>
            <person name="Fulton B."/>
            <person name="Courtney L."/>
            <person name="Fronick C."/>
            <person name="Harrison M."/>
            <person name="Strong C."/>
            <person name="Farmer C."/>
            <person name="Delahaunty K."/>
            <person name="Markovic C."/>
            <person name="Hall O."/>
            <person name="Minx P."/>
            <person name="Tomlinson C."/>
            <person name="Mitreva M."/>
            <person name="Nelson J."/>
            <person name="Hou S."/>
            <person name="Wollam A."/>
            <person name="Pepin K.H."/>
            <person name="Johnson M."/>
            <person name="Bhonagiri V."/>
            <person name="Nash W.E."/>
            <person name="Warren W."/>
            <person name="Chinwalla A."/>
            <person name="Mardis E.R."/>
            <person name="Wilson R.K."/>
        </authorList>
    </citation>
    <scope>NUCLEOTIDE SEQUENCE [LARGE SCALE GENOMIC DNA]</scope>
    <source>
        <strain evidence="8">DSM 14469</strain>
    </source>
</reference>
<dbReference type="STRING" id="168384.SAMN05660368_01943"/>
<dbReference type="AlphaFoldDB" id="C6LJK7"/>
<dbReference type="InterPro" id="IPR002491">
    <property type="entry name" value="ABC_transptr_periplasmic_BD"/>
</dbReference>
<keyword evidence="9" id="KW-1185">Reference proteome</keyword>
<evidence type="ECO:0000256" key="3">
    <source>
        <dbReference type="ARBA" id="ARBA00022448"/>
    </source>
</evidence>
<feature type="signal peptide" evidence="6">
    <location>
        <begin position="1"/>
        <end position="23"/>
    </location>
</feature>
<feature type="compositionally biased region" description="Gly residues" evidence="5">
    <location>
        <begin position="229"/>
        <end position="244"/>
    </location>
</feature>
<evidence type="ECO:0000256" key="5">
    <source>
        <dbReference type="SAM" id="MobiDB-lite"/>
    </source>
</evidence>
<dbReference type="eggNOG" id="COG4607">
    <property type="taxonomic scope" value="Bacteria"/>
</dbReference>